<protein>
    <submittedName>
        <fullName evidence="2">Uncharacterized protein</fullName>
    </submittedName>
</protein>
<feature type="region of interest" description="Disordered" evidence="1">
    <location>
        <begin position="1"/>
        <end position="27"/>
    </location>
</feature>
<dbReference type="Gramene" id="OQU83228">
    <property type="protein sequence ID" value="OQU83228"/>
    <property type="gene ID" value="SORBI_3005G093300"/>
</dbReference>
<dbReference type="ExpressionAtlas" id="A0A1Z5RHL2">
    <property type="expression patterns" value="baseline and differential"/>
</dbReference>
<dbReference type="AlphaFoldDB" id="A0A1Z5RHL2"/>
<accession>A0A1Z5RHL2</accession>
<gene>
    <name evidence="2" type="ORF">SORBI_3005G093300</name>
</gene>
<proteinExistence type="predicted"/>
<name>A0A1Z5RHL2_SORBI</name>
<dbReference type="Proteomes" id="UP000000768">
    <property type="component" value="Chromosome 5"/>
</dbReference>
<feature type="compositionally biased region" description="Low complexity" evidence="1">
    <location>
        <begin position="15"/>
        <end position="27"/>
    </location>
</feature>
<organism evidence="2 3">
    <name type="scientific">Sorghum bicolor</name>
    <name type="common">Sorghum</name>
    <name type="synonym">Sorghum vulgare</name>
    <dbReference type="NCBI Taxonomy" id="4558"/>
    <lineage>
        <taxon>Eukaryota</taxon>
        <taxon>Viridiplantae</taxon>
        <taxon>Streptophyta</taxon>
        <taxon>Embryophyta</taxon>
        <taxon>Tracheophyta</taxon>
        <taxon>Spermatophyta</taxon>
        <taxon>Magnoliopsida</taxon>
        <taxon>Liliopsida</taxon>
        <taxon>Poales</taxon>
        <taxon>Poaceae</taxon>
        <taxon>PACMAD clade</taxon>
        <taxon>Panicoideae</taxon>
        <taxon>Andropogonodae</taxon>
        <taxon>Andropogoneae</taxon>
        <taxon>Sorghinae</taxon>
        <taxon>Sorghum</taxon>
    </lineage>
</organism>
<reference evidence="3" key="2">
    <citation type="journal article" date="2018" name="Plant J.">
        <title>The Sorghum bicolor reference genome: improved assembly, gene annotations, a transcriptome atlas, and signatures of genome organization.</title>
        <authorList>
            <person name="McCormick R.F."/>
            <person name="Truong S.K."/>
            <person name="Sreedasyam A."/>
            <person name="Jenkins J."/>
            <person name="Shu S."/>
            <person name="Sims D."/>
            <person name="Kennedy M."/>
            <person name="Amirebrahimi M."/>
            <person name="Weers B.D."/>
            <person name="McKinley B."/>
            <person name="Mattison A."/>
            <person name="Morishige D.T."/>
            <person name="Grimwood J."/>
            <person name="Schmutz J."/>
            <person name="Mullet J.E."/>
        </authorList>
    </citation>
    <scope>NUCLEOTIDE SEQUENCE [LARGE SCALE GENOMIC DNA]</scope>
    <source>
        <strain evidence="3">cv. BTx623</strain>
    </source>
</reference>
<evidence type="ECO:0000313" key="3">
    <source>
        <dbReference type="Proteomes" id="UP000000768"/>
    </source>
</evidence>
<evidence type="ECO:0000313" key="2">
    <source>
        <dbReference type="EMBL" id="OQU83228.1"/>
    </source>
</evidence>
<sequence length="94" mass="9742">MSSADYYVGHPTTYTAPAPAPGTQQAPPQVVAAGVAGATHSYSYFVGHPVSPEKTLKPAQPAPSPLPAHGHTTKRSSLLPRCFPCFGGSRVAEQ</sequence>
<reference evidence="2 3" key="1">
    <citation type="journal article" date="2009" name="Nature">
        <title>The Sorghum bicolor genome and the diversification of grasses.</title>
        <authorList>
            <person name="Paterson A.H."/>
            <person name="Bowers J.E."/>
            <person name="Bruggmann R."/>
            <person name="Dubchak I."/>
            <person name="Grimwood J."/>
            <person name="Gundlach H."/>
            <person name="Haberer G."/>
            <person name="Hellsten U."/>
            <person name="Mitros T."/>
            <person name="Poliakov A."/>
            <person name="Schmutz J."/>
            <person name="Spannagl M."/>
            <person name="Tang H."/>
            <person name="Wang X."/>
            <person name="Wicker T."/>
            <person name="Bharti A.K."/>
            <person name="Chapman J."/>
            <person name="Feltus F.A."/>
            <person name="Gowik U."/>
            <person name="Grigoriev I.V."/>
            <person name="Lyons E."/>
            <person name="Maher C.A."/>
            <person name="Martis M."/>
            <person name="Narechania A."/>
            <person name="Otillar R.P."/>
            <person name="Penning B.W."/>
            <person name="Salamov A.A."/>
            <person name="Wang Y."/>
            <person name="Zhang L."/>
            <person name="Carpita N.C."/>
            <person name="Freeling M."/>
            <person name="Gingle A.R."/>
            <person name="Hash C.T."/>
            <person name="Keller B."/>
            <person name="Klein P."/>
            <person name="Kresovich S."/>
            <person name="McCann M.C."/>
            <person name="Ming R."/>
            <person name="Peterson D.G."/>
            <person name="Mehboob-ur-Rahman"/>
            <person name="Ware D."/>
            <person name="Westhoff P."/>
            <person name="Mayer K.F."/>
            <person name="Messing J."/>
            <person name="Rokhsar D.S."/>
        </authorList>
    </citation>
    <scope>NUCLEOTIDE SEQUENCE [LARGE SCALE GENOMIC DNA]</scope>
    <source>
        <strain evidence="3">cv. BTx623</strain>
    </source>
</reference>
<dbReference type="EMBL" id="CM000764">
    <property type="protein sequence ID" value="OQU83228.1"/>
    <property type="molecule type" value="Genomic_DNA"/>
</dbReference>
<evidence type="ECO:0000256" key="1">
    <source>
        <dbReference type="SAM" id="MobiDB-lite"/>
    </source>
</evidence>
<keyword evidence="3" id="KW-1185">Reference proteome</keyword>
<feature type="region of interest" description="Disordered" evidence="1">
    <location>
        <begin position="52"/>
        <end position="74"/>
    </location>
</feature>